<dbReference type="SUPFAM" id="SSF51735">
    <property type="entry name" value="NAD(P)-binding Rossmann-fold domains"/>
    <property type="match status" value="1"/>
</dbReference>
<gene>
    <name evidence="4" type="primary">novS</name>
    <name evidence="4" type="ORF">KL86SPO_50578</name>
</gene>
<dbReference type="NCBIfam" id="TIGR01214">
    <property type="entry name" value="rmlD"/>
    <property type="match status" value="1"/>
</dbReference>
<dbReference type="GO" id="GO:0019305">
    <property type="term" value="P:dTDP-rhamnose biosynthetic process"/>
    <property type="evidence" value="ECO:0007669"/>
    <property type="project" value="UniProtKB-UniPathway"/>
</dbReference>
<comment type="function">
    <text evidence="2">Catalyzes the reduction of dTDP-6-deoxy-L-lyxo-4-hexulose to yield dTDP-L-rhamnose.</text>
</comment>
<protein>
    <recommendedName>
        <fullName evidence="2">dTDP-4-dehydrorhamnose reductase</fullName>
        <ecNumber evidence="2">1.1.1.133</ecNumber>
    </recommendedName>
</protein>
<dbReference type="AlphaFoldDB" id="A0A212LZ67"/>
<proteinExistence type="inferred from homology"/>
<accession>A0A212LZ67</accession>
<reference evidence="4" key="1">
    <citation type="submission" date="2016-08" db="EMBL/GenBank/DDBJ databases">
        <authorList>
            <person name="Seilhamer J.J."/>
        </authorList>
    </citation>
    <scope>NUCLEOTIDE SEQUENCE</scope>
    <source>
        <strain evidence="4">86</strain>
    </source>
</reference>
<dbReference type="GO" id="GO:0005829">
    <property type="term" value="C:cytosol"/>
    <property type="evidence" value="ECO:0007669"/>
    <property type="project" value="TreeGrafter"/>
</dbReference>
<dbReference type="Gene3D" id="3.90.25.10">
    <property type="entry name" value="UDP-galactose 4-epimerase, domain 1"/>
    <property type="match status" value="1"/>
</dbReference>
<evidence type="ECO:0000256" key="1">
    <source>
        <dbReference type="ARBA" id="ARBA00010944"/>
    </source>
</evidence>
<dbReference type="PANTHER" id="PTHR10491:SF4">
    <property type="entry name" value="METHIONINE ADENOSYLTRANSFERASE 2 SUBUNIT BETA"/>
    <property type="match status" value="1"/>
</dbReference>
<name>A0A212LZ67_9FIRM</name>
<dbReference type="PANTHER" id="PTHR10491">
    <property type="entry name" value="DTDP-4-DEHYDRORHAMNOSE REDUCTASE"/>
    <property type="match status" value="1"/>
</dbReference>
<keyword evidence="2 4" id="KW-0560">Oxidoreductase</keyword>
<dbReference type="EC" id="1.1.1.133" evidence="2"/>
<dbReference type="UniPathway" id="UPA00124"/>
<feature type="domain" description="RmlD-like substrate binding" evidence="3">
    <location>
        <begin position="1"/>
        <end position="278"/>
    </location>
</feature>
<organism evidence="4">
    <name type="scientific">uncultured Sporomusa sp</name>
    <dbReference type="NCBI Taxonomy" id="307249"/>
    <lineage>
        <taxon>Bacteria</taxon>
        <taxon>Bacillati</taxon>
        <taxon>Bacillota</taxon>
        <taxon>Negativicutes</taxon>
        <taxon>Selenomonadales</taxon>
        <taxon>Sporomusaceae</taxon>
        <taxon>Sporomusa</taxon>
        <taxon>environmental samples</taxon>
    </lineage>
</organism>
<evidence type="ECO:0000313" key="4">
    <source>
        <dbReference type="EMBL" id="SCM82806.1"/>
    </source>
</evidence>
<evidence type="ECO:0000256" key="2">
    <source>
        <dbReference type="RuleBase" id="RU364082"/>
    </source>
</evidence>
<keyword evidence="2" id="KW-0521">NADP</keyword>
<comment type="similarity">
    <text evidence="1 2">Belongs to the dTDP-4-dehydrorhamnose reductase family.</text>
</comment>
<dbReference type="InterPro" id="IPR029903">
    <property type="entry name" value="RmlD-like-bd"/>
</dbReference>
<dbReference type="CDD" id="cd05254">
    <property type="entry name" value="dTDP_HR_like_SDR_e"/>
    <property type="match status" value="1"/>
</dbReference>
<dbReference type="RefSeq" id="WP_288185390.1">
    <property type="nucleotide sequence ID" value="NZ_LT608335.1"/>
</dbReference>
<dbReference type="EMBL" id="FMJE01000005">
    <property type="protein sequence ID" value="SCM82806.1"/>
    <property type="molecule type" value="Genomic_DNA"/>
</dbReference>
<dbReference type="InterPro" id="IPR005913">
    <property type="entry name" value="dTDP_dehydrorham_reduct"/>
</dbReference>
<dbReference type="Gene3D" id="3.40.50.720">
    <property type="entry name" value="NAD(P)-binding Rossmann-like Domain"/>
    <property type="match status" value="1"/>
</dbReference>
<comment type="pathway">
    <text evidence="2">Carbohydrate biosynthesis; dTDP-L-rhamnose biosynthesis.</text>
</comment>
<dbReference type="Pfam" id="PF04321">
    <property type="entry name" value="RmlD_sub_bind"/>
    <property type="match status" value="1"/>
</dbReference>
<dbReference type="GO" id="GO:0008831">
    <property type="term" value="F:dTDP-4-dehydrorhamnose reductase activity"/>
    <property type="evidence" value="ECO:0007669"/>
    <property type="project" value="UniProtKB-EC"/>
</dbReference>
<evidence type="ECO:0000259" key="3">
    <source>
        <dbReference type="Pfam" id="PF04321"/>
    </source>
</evidence>
<sequence>MKIIVTGGAGQLGRAFAALAGSFAGQLVILESHALDVTNLAQVHSIFHQARPDAVIHAAAYTAVDAAEAVPEEAFRVNVIGTRNIAAACLQYDSKLVYLSSDYVFDGRQSRPYTEFDCPNPLNVYGRSKLEGEFIAARICPRLFIVRTSWLYGDGHNFVRTILKLARERETLTVVNDQTGTPTYAADLAQGIMALIETDEFGTYHLSNGGYCTWYDFAKEILRLAGLPTVVQPVSTGAFAAAALRPRYSVLRNYMLELSGGDYFRCWQEALADYIAKMPLGISKR</sequence>
<dbReference type="InterPro" id="IPR036291">
    <property type="entry name" value="NAD(P)-bd_dom_sf"/>
</dbReference>